<evidence type="ECO:0000313" key="2">
    <source>
        <dbReference type="Proteomes" id="UP000186143"/>
    </source>
</evidence>
<name>A0A1Q9ACH7_9HYPH</name>
<dbReference type="EMBL" id="MKIO01000047">
    <property type="protein sequence ID" value="OLP52605.1"/>
    <property type="molecule type" value="Genomic_DNA"/>
</dbReference>
<organism evidence="1 2">
    <name type="scientific">Xaviernesmea rhizosphaerae</name>
    <dbReference type="NCBI Taxonomy" id="1672749"/>
    <lineage>
        <taxon>Bacteria</taxon>
        <taxon>Pseudomonadati</taxon>
        <taxon>Pseudomonadota</taxon>
        <taxon>Alphaproteobacteria</taxon>
        <taxon>Hyphomicrobiales</taxon>
        <taxon>Rhizobiaceae</taxon>
        <taxon>Rhizobium/Agrobacterium group</taxon>
        <taxon>Xaviernesmea</taxon>
    </lineage>
</organism>
<comment type="caution">
    <text evidence="1">The sequence shown here is derived from an EMBL/GenBank/DDBJ whole genome shotgun (WGS) entry which is preliminary data.</text>
</comment>
<dbReference type="AlphaFoldDB" id="A0A1Q9ACH7"/>
<accession>A0A1Q9ACH7</accession>
<protein>
    <submittedName>
        <fullName evidence="1">Uncharacterized protein</fullName>
    </submittedName>
</protein>
<evidence type="ECO:0000313" key="1">
    <source>
        <dbReference type="EMBL" id="OLP52605.1"/>
    </source>
</evidence>
<proteinExistence type="predicted"/>
<gene>
    <name evidence="1" type="ORF">BJF92_14390</name>
</gene>
<reference evidence="1 2" key="1">
    <citation type="submission" date="2016-09" db="EMBL/GenBank/DDBJ databases">
        <title>Rhizobium sp. nov., a novel species isolated from the rice rhizosphere.</title>
        <authorList>
            <person name="Zhao J."/>
            <person name="Zhang X."/>
        </authorList>
    </citation>
    <scope>NUCLEOTIDE SEQUENCE [LARGE SCALE GENOMIC DNA]</scope>
    <source>
        <strain evidence="1 2">MH17</strain>
    </source>
</reference>
<sequence length="91" mass="9836">MLIDWFATSMLRKYNTRLAKLVESFPTGSTNIANEDASKMTSMLLVAPLEDLEASQDQLPLIFIPSLPATQGAEGFVVSIGSKAVGKVYPC</sequence>
<dbReference type="Proteomes" id="UP000186143">
    <property type="component" value="Unassembled WGS sequence"/>
</dbReference>